<dbReference type="InterPro" id="IPR049625">
    <property type="entry name" value="Glyco_transf_61_cat"/>
</dbReference>
<dbReference type="InterPro" id="IPR008271">
    <property type="entry name" value="Ser/Thr_kinase_AS"/>
</dbReference>
<dbReference type="PROSITE" id="PS00108">
    <property type="entry name" value="PROTEIN_KINASE_ST"/>
    <property type="match status" value="1"/>
</dbReference>
<dbReference type="PROSITE" id="PS00107">
    <property type="entry name" value="PROTEIN_KINASE_ATP"/>
    <property type="match status" value="1"/>
</dbReference>
<dbReference type="GO" id="GO:0004674">
    <property type="term" value="F:protein serine/threonine kinase activity"/>
    <property type="evidence" value="ECO:0007669"/>
    <property type="project" value="UniProtKB-KW"/>
</dbReference>
<feature type="binding site" evidence="9">
    <location>
        <position position="136"/>
    </location>
    <ligand>
        <name>ATP</name>
        <dbReference type="ChEBI" id="CHEBI:30616"/>
    </ligand>
</feature>
<evidence type="ECO:0000256" key="4">
    <source>
        <dbReference type="ARBA" id="ARBA00022679"/>
    </source>
</evidence>
<proteinExistence type="inferred from homology"/>
<keyword evidence="13" id="KW-1185">Reference proteome</keyword>
<dbReference type="InterPro" id="IPR000719">
    <property type="entry name" value="Prot_kinase_dom"/>
</dbReference>
<feature type="domain" description="Protein kinase" evidence="11">
    <location>
        <begin position="107"/>
        <end position="366"/>
    </location>
</feature>
<evidence type="ECO:0000256" key="1">
    <source>
        <dbReference type="ARBA" id="ARBA00005354"/>
    </source>
</evidence>
<keyword evidence="7 9" id="KW-0067">ATP-binding</keyword>
<feature type="region of interest" description="Disordered" evidence="10">
    <location>
        <begin position="1"/>
        <end position="35"/>
    </location>
</feature>
<feature type="compositionally biased region" description="Low complexity" evidence="10">
    <location>
        <begin position="439"/>
        <end position="452"/>
    </location>
</feature>
<name>A0AA87ZUA9_FICCA</name>
<dbReference type="Proteomes" id="UP001187192">
    <property type="component" value="Unassembled WGS sequence"/>
</dbReference>
<evidence type="ECO:0000256" key="8">
    <source>
        <dbReference type="ARBA" id="ARBA00058225"/>
    </source>
</evidence>
<dbReference type="GO" id="GO:0016757">
    <property type="term" value="F:glycosyltransferase activity"/>
    <property type="evidence" value="ECO:0007669"/>
    <property type="project" value="InterPro"/>
</dbReference>
<feature type="region of interest" description="Disordered" evidence="10">
    <location>
        <begin position="51"/>
        <end position="78"/>
    </location>
</feature>
<comment type="similarity">
    <text evidence="2">Belongs to the protein kinase superfamily. CAMK Ser/Thr protein kinase family. SNF1 subfamily.</text>
</comment>
<comment type="similarity">
    <text evidence="1">Belongs to the protein kinase superfamily. CAMK Ser/Thr protein kinase family. CaMK subfamily.</text>
</comment>
<dbReference type="PANTHER" id="PTHR24349">
    <property type="entry name" value="SERINE/THREONINE-PROTEIN KINASE"/>
    <property type="match status" value="1"/>
</dbReference>
<dbReference type="Pfam" id="PF00069">
    <property type="entry name" value="Pkinase"/>
    <property type="match status" value="1"/>
</dbReference>
<dbReference type="EMBL" id="BTGU01000010">
    <property type="protein sequence ID" value="GMN40087.1"/>
    <property type="molecule type" value="Genomic_DNA"/>
</dbReference>
<keyword evidence="4" id="KW-0808">Transferase</keyword>
<keyword evidence="3" id="KW-0723">Serine/threonine-protein kinase</keyword>
<evidence type="ECO:0000256" key="3">
    <source>
        <dbReference type="ARBA" id="ARBA00022527"/>
    </source>
</evidence>
<dbReference type="FunFam" id="1.10.510.10:FF:000571">
    <property type="entry name" value="Maternal embryonic leucine zipper kinase"/>
    <property type="match status" value="1"/>
</dbReference>
<dbReference type="Pfam" id="PF04577">
    <property type="entry name" value="Glyco_transf_61"/>
    <property type="match status" value="1"/>
</dbReference>
<evidence type="ECO:0000313" key="13">
    <source>
        <dbReference type="Proteomes" id="UP001187192"/>
    </source>
</evidence>
<dbReference type="PROSITE" id="PS50011">
    <property type="entry name" value="PROTEIN_KINASE_DOM"/>
    <property type="match status" value="1"/>
</dbReference>
<evidence type="ECO:0000256" key="6">
    <source>
        <dbReference type="ARBA" id="ARBA00022777"/>
    </source>
</evidence>
<keyword evidence="6" id="KW-0418">Kinase</keyword>
<evidence type="ECO:0000256" key="5">
    <source>
        <dbReference type="ARBA" id="ARBA00022741"/>
    </source>
</evidence>
<evidence type="ECO:0000256" key="7">
    <source>
        <dbReference type="ARBA" id="ARBA00022840"/>
    </source>
</evidence>
<dbReference type="SMART" id="SM00220">
    <property type="entry name" value="S_TKc"/>
    <property type="match status" value="1"/>
</dbReference>
<protein>
    <recommendedName>
        <fullName evidence="11">Protein kinase domain-containing protein</fullName>
    </recommendedName>
</protein>
<dbReference type="InterPro" id="IPR011009">
    <property type="entry name" value="Kinase-like_dom_sf"/>
</dbReference>
<dbReference type="Gene3D" id="1.10.510.10">
    <property type="entry name" value="Transferase(Phosphotransferase) domain 1"/>
    <property type="match status" value="1"/>
</dbReference>
<dbReference type="GO" id="GO:0005524">
    <property type="term" value="F:ATP binding"/>
    <property type="evidence" value="ECO:0007669"/>
    <property type="project" value="UniProtKB-UniRule"/>
</dbReference>
<comment type="caution">
    <text evidence="12">The sequence shown here is derived from an EMBL/GenBank/DDBJ whole genome shotgun (WGS) entry which is preliminary data.</text>
</comment>
<dbReference type="CDD" id="cd05117">
    <property type="entry name" value="STKc_CAMK"/>
    <property type="match status" value="1"/>
</dbReference>
<dbReference type="InterPro" id="IPR017441">
    <property type="entry name" value="Protein_kinase_ATP_BS"/>
</dbReference>
<evidence type="ECO:0000256" key="9">
    <source>
        <dbReference type="PROSITE-ProRule" id="PRU10141"/>
    </source>
</evidence>
<organism evidence="12 13">
    <name type="scientific">Ficus carica</name>
    <name type="common">Common fig</name>
    <dbReference type="NCBI Taxonomy" id="3494"/>
    <lineage>
        <taxon>Eukaryota</taxon>
        <taxon>Viridiplantae</taxon>
        <taxon>Streptophyta</taxon>
        <taxon>Embryophyta</taxon>
        <taxon>Tracheophyta</taxon>
        <taxon>Spermatophyta</taxon>
        <taxon>Magnoliopsida</taxon>
        <taxon>eudicotyledons</taxon>
        <taxon>Gunneridae</taxon>
        <taxon>Pentapetalae</taxon>
        <taxon>rosids</taxon>
        <taxon>fabids</taxon>
        <taxon>Rosales</taxon>
        <taxon>Moraceae</taxon>
        <taxon>Ficeae</taxon>
        <taxon>Ficus</taxon>
    </lineage>
</organism>
<sequence length="908" mass="101043">MRKKRKGSETDPCSDLQEFLSSTNNSRSSVPTSHYSLEDYTRLKKRCKEVSNEEPVASSKSRLAGIATAPPSGTSSLVTAGRGLKRKIGCIDVATQMGRKNKIETDYISGASIGHGKFGSVWLCQSRASGAEFACKTLKKGEETVHREVEIMQHLSGHPGVVTLQAVYEEDESFHLVMELCSGGRLIDQMLDEGRYSEHRAANIFKEVVSVIKYCHDMGVVHRDIKPENILLTASGKIKLADFGLAMRLANGQNLTGLAGSPAYVAPEVLSGKYSEKVDIWSAGVLLHALLVGSLPFQGDSVEAVFEAIKNVKLDFHTGIWESISKHARDLIGRMLTRDVSARITADEVLTTDPPAKTLIRKDPVVLLPSIYLINFACHLVDVKYYLAGHPWILFYTARTLKTLPMKSKTKNQVRAPCHQFAAKPRLKFDRSRIESGSLDENSSTFSSSDSCKSADRDDSGLVDALATAVSRVRISEPKRSRLCSPSGPIEQQSGELKYACPGGNHQWAKGDNKLTIPDQSDLRFAKTAMEGNTWFMSSLNDTIEENESEYLYFPSEPSKGRLLCMKGPNTQDGTKNFYALAWPESLPHSATLLKGLTFVSDTYYDYENLWHGLSAVAPFVGWSIKNECLKPTRWVLFHWGEVRNKMGLWIQNITQASFGEVPVEAFRKGGEGPYCFEKAVVMRHNVGHMGKERKLQVFDLLRCKARTFCGLTPAGRGKEVNARGEPVVRLTLLMRRGSRSFKDPKAVTSVFVRECAMVEGCVMEVAQSENLSFCDQVKVMTNTDIVASPHGAQLTNMVFMDRNSSIMEFFPKGWLELAGVGQYAHHWMADMSGMNHTGAWHDRLGEKECPNPQQDQQCFDFYKDGKVGHNETHFAVWARNVLNHVRTSKLEQMTRTLEAKSNVCSLC</sequence>
<dbReference type="SUPFAM" id="SSF56112">
    <property type="entry name" value="Protein kinase-like (PK-like)"/>
    <property type="match status" value="1"/>
</dbReference>
<keyword evidence="5 9" id="KW-0547">Nucleotide-binding</keyword>
<accession>A0AA87ZUA9</accession>
<dbReference type="AlphaFoldDB" id="A0AA87ZUA9"/>
<evidence type="ECO:0000313" key="12">
    <source>
        <dbReference type="EMBL" id="GMN40087.1"/>
    </source>
</evidence>
<gene>
    <name evidence="12" type="ORF">TIFTF001_009305</name>
</gene>
<reference evidence="12" key="1">
    <citation type="submission" date="2023-07" db="EMBL/GenBank/DDBJ databases">
        <title>draft genome sequence of fig (Ficus carica).</title>
        <authorList>
            <person name="Takahashi T."/>
            <person name="Nishimura K."/>
        </authorList>
    </citation>
    <scope>NUCLEOTIDE SEQUENCE</scope>
</reference>
<evidence type="ECO:0000259" key="11">
    <source>
        <dbReference type="PROSITE" id="PS50011"/>
    </source>
</evidence>
<evidence type="ECO:0000256" key="10">
    <source>
        <dbReference type="SAM" id="MobiDB-lite"/>
    </source>
</evidence>
<evidence type="ECO:0000256" key="2">
    <source>
        <dbReference type="ARBA" id="ARBA00006234"/>
    </source>
</evidence>
<feature type="region of interest" description="Disordered" evidence="10">
    <location>
        <begin position="436"/>
        <end position="458"/>
    </location>
</feature>
<comment type="function">
    <text evidence="8">CIPK serine-threonine protein kinases interact with CBL proteins. Binding of a CBL protein to the regulatory NAF domain of CIPK protein lead to the activation of the kinase in a calcium-dependent manner.</text>
</comment>
<feature type="compositionally biased region" description="Polar residues" evidence="10">
    <location>
        <begin position="19"/>
        <end position="35"/>
    </location>
</feature>
<dbReference type="InterPro" id="IPR050205">
    <property type="entry name" value="CDPK_Ser/Thr_kinases"/>
</dbReference>